<reference evidence="2 3" key="1">
    <citation type="submission" date="2019-11" db="EMBL/GenBank/DDBJ databases">
        <title>Whole-genome sequence of a the green, strictly anaerobic photosynthetic bacterium Heliobacillus mobilis DSM 6151.</title>
        <authorList>
            <person name="Kyndt J.A."/>
            <person name="Meyer T.E."/>
        </authorList>
    </citation>
    <scope>NUCLEOTIDE SEQUENCE [LARGE SCALE GENOMIC DNA]</scope>
    <source>
        <strain evidence="2 3">DSM 6151</strain>
    </source>
</reference>
<keyword evidence="1" id="KW-0472">Membrane</keyword>
<sequence>MFKGRLTKARILPVRENTFREENILFRNRFSPAFQVLTFSTLLIILLGGVAFYLPHLEARTTSPLPLLRLHVIAPSDDPADQALKLKVRDEILAYVDPLLADCHSVEESREVVLQHLDEIQKKAEERVQQEGYNYSVAPQVGRFQFPKKVYGHLVAPAGEYEALRVVIGEGKGANWWCVLYPPLCLSDRTGAQVTVPAATVENSTVNEGQPEMANVEIRSKLWDWIQEKTQ</sequence>
<protein>
    <submittedName>
        <fullName evidence="2">Stage II sporulation protein R</fullName>
    </submittedName>
</protein>
<dbReference type="Pfam" id="PF09551">
    <property type="entry name" value="Spore_II_R"/>
    <property type="match status" value="1"/>
</dbReference>
<proteinExistence type="predicted"/>
<evidence type="ECO:0000313" key="3">
    <source>
        <dbReference type="Proteomes" id="UP000430670"/>
    </source>
</evidence>
<dbReference type="EMBL" id="WNKU01000029">
    <property type="protein sequence ID" value="MTV50580.1"/>
    <property type="molecule type" value="Genomic_DNA"/>
</dbReference>
<organism evidence="2 3">
    <name type="scientific">Heliobacterium mobile</name>
    <name type="common">Heliobacillus mobilis</name>
    <dbReference type="NCBI Taxonomy" id="28064"/>
    <lineage>
        <taxon>Bacteria</taxon>
        <taxon>Bacillati</taxon>
        <taxon>Bacillota</taxon>
        <taxon>Clostridia</taxon>
        <taxon>Eubacteriales</taxon>
        <taxon>Heliobacteriaceae</taxon>
        <taxon>Heliobacterium</taxon>
    </lineage>
</organism>
<dbReference type="NCBIfam" id="TIGR02837">
    <property type="entry name" value="spore_II_R"/>
    <property type="match status" value="1"/>
</dbReference>
<comment type="caution">
    <text evidence="2">The sequence shown here is derived from an EMBL/GenBank/DDBJ whole genome shotgun (WGS) entry which is preliminary data.</text>
</comment>
<keyword evidence="1" id="KW-1133">Transmembrane helix</keyword>
<accession>A0A6I3SNH0</accession>
<feature type="transmembrane region" description="Helical" evidence="1">
    <location>
        <begin position="33"/>
        <end position="54"/>
    </location>
</feature>
<keyword evidence="3" id="KW-1185">Reference proteome</keyword>
<name>A0A6I3SNH0_HELMO</name>
<evidence type="ECO:0000313" key="2">
    <source>
        <dbReference type="EMBL" id="MTV50580.1"/>
    </source>
</evidence>
<dbReference type="AlphaFoldDB" id="A0A6I3SNH0"/>
<evidence type="ECO:0000256" key="1">
    <source>
        <dbReference type="SAM" id="Phobius"/>
    </source>
</evidence>
<keyword evidence="1" id="KW-0812">Transmembrane</keyword>
<dbReference type="Proteomes" id="UP000430670">
    <property type="component" value="Unassembled WGS sequence"/>
</dbReference>
<gene>
    <name evidence="2" type="primary">spoIIR</name>
    <name evidence="2" type="ORF">GJ688_16700</name>
</gene>
<dbReference type="OrthoDB" id="9793324at2"/>
<dbReference type="InterPro" id="IPR014202">
    <property type="entry name" value="Spore_II_R"/>
</dbReference>